<dbReference type="AlphaFoldDB" id="A0A2J8QZF8"/>
<feature type="non-terminal residue" evidence="1">
    <location>
        <position position="1"/>
    </location>
</feature>
<comment type="caution">
    <text evidence="1">The sequence shown here is derived from an EMBL/GenBank/DDBJ whole genome shotgun (WGS) entry which is preliminary data.</text>
</comment>
<name>A0A2J8QZF8_PONAB</name>
<protein>
    <submittedName>
        <fullName evidence="1">TP53TG3 isoform 2</fullName>
    </submittedName>
</protein>
<evidence type="ECO:0000313" key="1">
    <source>
        <dbReference type="EMBL" id="PNJ01657.1"/>
    </source>
</evidence>
<gene>
    <name evidence="1" type="ORF">CR201_G0055617</name>
</gene>
<sequence length="142" mass="14710">GSGPDSRTPGTVEDGSAPCPAFRSPAVSPCGEKPCCFQISPAEETLELGRLVSPGNCDTLSPRAAGFYACHVRSLIPCGSTKGWWPLTASAVGLSRLSQILCIPGAPLGPPGSLRGPYLGRASHGDFPASVIKRRKRHSGRA</sequence>
<dbReference type="EMBL" id="NDHI03004029">
    <property type="protein sequence ID" value="PNJ01657.1"/>
    <property type="molecule type" value="Genomic_DNA"/>
</dbReference>
<reference evidence="1" key="1">
    <citation type="submission" date="2017-12" db="EMBL/GenBank/DDBJ databases">
        <title>High-resolution comparative analysis of great ape genomes.</title>
        <authorList>
            <person name="Pollen A."/>
            <person name="Hastie A."/>
            <person name="Hormozdiari F."/>
            <person name="Dougherty M."/>
            <person name="Liu R."/>
            <person name="Chaisson M."/>
            <person name="Hoppe E."/>
            <person name="Hill C."/>
            <person name="Pang A."/>
            <person name="Hillier L."/>
            <person name="Baker C."/>
            <person name="Armstrong J."/>
            <person name="Shendure J."/>
            <person name="Paten B."/>
            <person name="Wilson R."/>
            <person name="Chao H."/>
            <person name="Schneider V."/>
            <person name="Ventura M."/>
            <person name="Kronenberg Z."/>
            <person name="Murali S."/>
            <person name="Gordon D."/>
            <person name="Cantsilieris S."/>
            <person name="Munson K."/>
            <person name="Nelson B."/>
            <person name="Raja A."/>
            <person name="Underwood J."/>
            <person name="Diekhans M."/>
            <person name="Fiddes I."/>
            <person name="Haussler D."/>
            <person name="Eichler E."/>
        </authorList>
    </citation>
    <scope>NUCLEOTIDE SEQUENCE [LARGE SCALE GENOMIC DNA]</scope>
    <source>
        <strain evidence="1">Susie</strain>
    </source>
</reference>
<organism evidence="1">
    <name type="scientific">Pongo abelii</name>
    <name type="common">Sumatran orangutan</name>
    <name type="synonym">Pongo pygmaeus abelii</name>
    <dbReference type="NCBI Taxonomy" id="9601"/>
    <lineage>
        <taxon>Eukaryota</taxon>
        <taxon>Metazoa</taxon>
        <taxon>Chordata</taxon>
        <taxon>Craniata</taxon>
        <taxon>Vertebrata</taxon>
        <taxon>Euteleostomi</taxon>
        <taxon>Mammalia</taxon>
        <taxon>Eutheria</taxon>
        <taxon>Euarchontoglires</taxon>
        <taxon>Primates</taxon>
        <taxon>Haplorrhini</taxon>
        <taxon>Catarrhini</taxon>
        <taxon>Hominidae</taxon>
        <taxon>Pongo</taxon>
    </lineage>
</organism>
<accession>A0A2J8QZF8</accession>
<proteinExistence type="predicted"/>